<dbReference type="Pfam" id="PF25102">
    <property type="entry name" value="DUF7810"/>
    <property type="match status" value="2"/>
</dbReference>
<dbReference type="PANTHER" id="PTHR35736:SF1">
    <property type="entry name" value="EXPRESSED PROTEIN"/>
    <property type="match status" value="1"/>
</dbReference>
<gene>
    <name evidence="1" type="ORF">Sjap_016571</name>
</gene>
<dbReference type="AlphaFoldDB" id="A0AAP0NTK5"/>
<sequence length="660" mass="73481">MRPISSRRRRIPLSLRRFLFVGALCTGLGLVILAMRSIDPPLGLGFPDVSGLDDESFEVGEVRWNHSESLASEPMTAKSGVKRSRGTSGGCATVEEMGEVFADDVGAESLRVRRIIRNHFALHGASTVRELPPERFCRQGFVLAKASEAGFGNEMYKILTATALSVMLNRSLIVGQSRHMGSLSSLTFDAVAFVIALKFEIPEHNVCVLLFVSCESFSIMHQILNFLVVFRDKFPFGEYVAYTNHSFTLKEVKHLWRKNDCEGKYGKSLIIRTDDFGKPAETNVLCSNWRKWKQPIIWFQGTTDAVAIQFFLKNTHLEMRKTASNLLGQPESLNRPNLFGELMRAVISPSKDVEQSVNWALHNGSDPDIALHMRMLTNRSIRGMQAALRCIKRSLSSYQRSTARPRVVLVSDTPSLIKDISSYLQEFVEVIHFDYRSFKGSISKLASIRERLLDFRLKDWGPAPRWVAFVDFFLAARARHAVVSGAHRRVGTTYAQLVAALAAANQLDEDSGTLGFSFFSSFQSNLLSDGLANQAGWGHAWNRFAGSLSCRHQPHQCAHTPLFPPGWWDGSLQSPIPRDIRKMEAFGVQLTSSGEVNENHLRSFCSKRKSVVKTLPGAPLTCDSEFCCNPLAAVPQAIHPGQNLVSTGYSNYQCAGQIGD</sequence>
<comment type="caution">
    <text evidence="1">The sequence shown here is derived from an EMBL/GenBank/DDBJ whole genome shotgun (WGS) entry which is preliminary data.</text>
</comment>
<proteinExistence type="predicted"/>
<evidence type="ECO:0000313" key="1">
    <source>
        <dbReference type="EMBL" id="KAK9117624.1"/>
    </source>
</evidence>
<name>A0AAP0NTK5_9MAGN</name>
<keyword evidence="2" id="KW-1185">Reference proteome</keyword>
<dbReference type="Proteomes" id="UP001417504">
    <property type="component" value="Unassembled WGS sequence"/>
</dbReference>
<accession>A0AAP0NTK5</accession>
<organism evidence="1 2">
    <name type="scientific">Stephania japonica</name>
    <dbReference type="NCBI Taxonomy" id="461633"/>
    <lineage>
        <taxon>Eukaryota</taxon>
        <taxon>Viridiplantae</taxon>
        <taxon>Streptophyta</taxon>
        <taxon>Embryophyta</taxon>
        <taxon>Tracheophyta</taxon>
        <taxon>Spermatophyta</taxon>
        <taxon>Magnoliopsida</taxon>
        <taxon>Ranunculales</taxon>
        <taxon>Menispermaceae</taxon>
        <taxon>Menispermoideae</taxon>
        <taxon>Cissampelideae</taxon>
        <taxon>Stephania</taxon>
    </lineage>
</organism>
<reference evidence="1 2" key="1">
    <citation type="submission" date="2024-01" db="EMBL/GenBank/DDBJ databases">
        <title>Genome assemblies of Stephania.</title>
        <authorList>
            <person name="Yang L."/>
        </authorList>
    </citation>
    <scope>NUCLEOTIDE SEQUENCE [LARGE SCALE GENOMIC DNA]</scope>
    <source>
        <strain evidence="1">QJT</strain>
        <tissue evidence="1">Leaf</tissue>
    </source>
</reference>
<dbReference type="PANTHER" id="PTHR35736">
    <property type="entry name" value="EXPRESSED PROTEIN"/>
    <property type="match status" value="1"/>
</dbReference>
<dbReference type="EMBL" id="JBBNAE010000006">
    <property type="protein sequence ID" value="KAK9117624.1"/>
    <property type="molecule type" value="Genomic_DNA"/>
</dbReference>
<protein>
    <submittedName>
        <fullName evidence="1">Uncharacterized protein</fullName>
    </submittedName>
</protein>
<dbReference type="InterPro" id="IPR056712">
    <property type="entry name" value="DUF7810"/>
</dbReference>
<evidence type="ECO:0000313" key="2">
    <source>
        <dbReference type="Proteomes" id="UP001417504"/>
    </source>
</evidence>